<keyword evidence="1" id="KW-0472">Membrane</keyword>
<feature type="transmembrane region" description="Helical" evidence="1">
    <location>
        <begin position="29"/>
        <end position="54"/>
    </location>
</feature>
<keyword evidence="3" id="KW-1185">Reference proteome</keyword>
<name>A0ABV4WDJ7_9CYAN</name>
<reference evidence="2 3" key="1">
    <citation type="submission" date="2024-09" db="EMBL/GenBank/DDBJ databases">
        <title>Floridaenema gen nov. (Aerosakkonemataceae, Aerosakkonematales ord. nov., Cyanobacteria) from benthic tropical and subtropical fresh waters, with the description of four new species.</title>
        <authorList>
            <person name="Moretto J.A."/>
            <person name="Berthold D.E."/>
            <person name="Lefler F.W."/>
            <person name="Huang I.-S."/>
            <person name="Laughinghouse H. IV."/>
        </authorList>
    </citation>
    <scope>NUCLEOTIDE SEQUENCE [LARGE SCALE GENOMIC DNA]</scope>
    <source>
        <strain evidence="2 3">BLCC-F167</strain>
    </source>
</reference>
<feature type="transmembrane region" description="Helical" evidence="1">
    <location>
        <begin position="66"/>
        <end position="88"/>
    </location>
</feature>
<evidence type="ECO:0000313" key="3">
    <source>
        <dbReference type="Proteomes" id="UP001576780"/>
    </source>
</evidence>
<keyword evidence="1" id="KW-1133">Transmembrane helix</keyword>
<evidence type="ECO:0000313" key="2">
    <source>
        <dbReference type="EMBL" id="MFB2832952.1"/>
    </source>
</evidence>
<proteinExistence type="predicted"/>
<accession>A0ABV4WDJ7</accession>
<keyword evidence="1" id="KW-0812">Transmembrane</keyword>
<sequence length="89" mass="9492">MISRFIGLAFISLGLGMVLHNLIRTSPIFVPASITIMLIAIVLLGAVFGISLLMSNQLIERGMNPLMLVIASGIGLVFLLIGTVIAWVN</sequence>
<protein>
    <submittedName>
        <fullName evidence="2">Uncharacterized protein</fullName>
    </submittedName>
</protein>
<evidence type="ECO:0000256" key="1">
    <source>
        <dbReference type="SAM" id="Phobius"/>
    </source>
</evidence>
<organism evidence="2 3">
    <name type="scientific">Floridaenema evergladense BLCC-F167</name>
    <dbReference type="NCBI Taxonomy" id="3153639"/>
    <lineage>
        <taxon>Bacteria</taxon>
        <taxon>Bacillati</taxon>
        <taxon>Cyanobacteriota</taxon>
        <taxon>Cyanophyceae</taxon>
        <taxon>Oscillatoriophycideae</taxon>
        <taxon>Aerosakkonematales</taxon>
        <taxon>Aerosakkonemataceae</taxon>
        <taxon>Floridanema</taxon>
        <taxon>Floridanema evergladense</taxon>
    </lineage>
</organism>
<feature type="transmembrane region" description="Helical" evidence="1">
    <location>
        <begin position="5"/>
        <end position="23"/>
    </location>
</feature>
<comment type="caution">
    <text evidence="2">The sequence shown here is derived from an EMBL/GenBank/DDBJ whole genome shotgun (WGS) entry which is preliminary data.</text>
</comment>
<dbReference type="Proteomes" id="UP001576780">
    <property type="component" value="Unassembled WGS sequence"/>
</dbReference>
<gene>
    <name evidence="2" type="ORF">ACE1CA_00305</name>
</gene>
<dbReference type="EMBL" id="JBHFNT010000004">
    <property type="protein sequence ID" value="MFB2832952.1"/>
    <property type="molecule type" value="Genomic_DNA"/>
</dbReference>